<evidence type="ECO:0000313" key="1">
    <source>
        <dbReference type="EMBL" id="KAG5601443.1"/>
    </source>
</evidence>
<dbReference type="Proteomes" id="UP000824120">
    <property type="component" value="Chromosome 6"/>
</dbReference>
<gene>
    <name evidence="1" type="ORF">H5410_032813</name>
</gene>
<organism evidence="1 2">
    <name type="scientific">Solanum commersonii</name>
    <name type="common">Commerson's wild potato</name>
    <name type="synonym">Commerson's nightshade</name>
    <dbReference type="NCBI Taxonomy" id="4109"/>
    <lineage>
        <taxon>Eukaryota</taxon>
        <taxon>Viridiplantae</taxon>
        <taxon>Streptophyta</taxon>
        <taxon>Embryophyta</taxon>
        <taxon>Tracheophyta</taxon>
        <taxon>Spermatophyta</taxon>
        <taxon>Magnoliopsida</taxon>
        <taxon>eudicotyledons</taxon>
        <taxon>Gunneridae</taxon>
        <taxon>Pentapetalae</taxon>
        <taxon>asterids</taxon>
        <taxon>lamiids</taxon>
        <taxon>Solanales</taxon>
        <taxon>Solanaceae</taxon>
        <taxon>Solanoideae</taxon>
        <taxon>Solaneae</taxon>
        <taxon>Solanum</taxon>
    </lineage>
</organism>
<comment type="caution">
    <text evidence="1">The sequence shown here is derived from an EMBL/GenBank/DDBJ whole genome shotgun (WGS) entry which is preliminary data.</text>
</comment>
<name>A0A9J5YL07_SOLCO</name>
<accession>A0A9J5YL07</accession>
<sequence>MIYEKCTGPLGARVFRAFSPLGPMDGPNLSVSPSLRGPMPRFCEGWSLKREPLHFCEGRVFSKICLSEPLFEGVFGLPFRDLSPISPFLKFESFVVLFLCFKTFYHSSSSSYFKEKAARQPAQQQTSRFRL</sequence>
<reference evidence="1 2" key="1">
    <citation type="submission" date="2020-09" db="EMBL/GenBank/DDBJ databases">
        <title>De no assembly of potato wild relative species, Solanum commersonii.</title>
        <authorList>
            <person name="Cho K."/>
        </authorList>
    </citation>
    <scope>NUCLEOTIDE SEQUENCE [LARGE SCALE GENOMIC DNA]</scope>
    <source>
        <strain evidence="1">LZ3.2</strain>
        <tissue evidence="1">Leaf</tissue>
    </source>
</reference>
<protein>
    <submittedName>
        <fullName evidence="1">Uncharacterized protein</fullName>
    </submittedName>
</protein>
<dbReference type="AlphaFoldDB" id="A0A9J5YL07"/>
<keyword evidence="2" id="KW-1185">Reference proteome</keyword>
<dbReference type="EMBL" id="JACXVP010000006">
    <property type="protein sequence ID" value="KAG5601443.1"/>
    <property type="molecule type" value="Genomic_DNA"/>
</dbReference>
<proteinExistence type="predicted"/>
<evidence type="ECO:0000313" key="2">
    <source>
        <dbReference type="Proteomes" id="UP000824120"/>
    </source>
</evidence>